<name>A0A9Q9WBQ7_CYPCA</name>
<organism evidence="1">
    <name type="scientific">Cyprinus carpio</name>
    <name type="common">Common carp</name>
    <dbReference type="NCBI Taxonomy" id="7962"/>
    <lineage>
        <taxon>Eukaryota</taxon>
        <taxon>Metazoa</taxon>
        <taxon>Chordata</taxon>
        <taxon>Craniata</taxon>
        <taxon>Vertebrata</taxon>
        <taxon>Euteleostomi</taxon>
        <taxon>Actinopterygii</taxon>
        <taxon>Neopterygii</taxon>
        <taxon>Teleostei</taxon>
        <taxon>Ostariophysi</taxon>
        <taxon>Cypriniformes</taxon>
        <taxon>Cyprinidae</taxon>
        <taxon>Cyprininae</taxon>
        <taxon>Cyprinus</taxon>
    </lineage>
</organism>
<dbReference type="RefSeq" id="XP_042580452.1">
    <property type="nucleotide sequence ID" value="XM_042724518.1"/>
</dbReference>
<proteinExistence type="predicted"/>
<dbReference type="AlphaFoldDB" id="A0A9Q9WBQ7"/>
<dbReference type="Proteomes" id="UP001155660">
    <property type="component" value="Chromosome B5"/>
</dbReference>
<reference evidence="1" key="1">
    <citation type="submission" date="2025-08" db="UniProtKB">
        <authorList>
            <consortium name="RefSeq"/>
        </authorList>
    </citation>
    <scope>IDENTIFICATION</scope>
    <source>
        <tissue evidence="1">Muscle</tissue>
    </source>
</reference>
<dbReference type="GeneID" id="122134087"/>
<dbReference type="PANTHER" id="PTHR31025:SF19">
    <property type="entry name" value="SI:CH73-42K18.1-RELATED"/>
    <property type="match status" value="1"/>
</dbReference>
<gene>
    <name evidence="1" type="primary">LOC122134087</name>
</gene>
<accession>A0A9Q9WBQ7</accession>
<dbReference type="OrthoDB" id="6512834at2759"/>
<dbReference type="KEGG" id="ccar:122134087"/>
<sequence length="513" mass="58551">MQWKCSQNAMETRTILRVIVNENDIRKITLHSKPQTLETLMEHLEEKLGLPYKFSLQYEDADFNNALINLTDIADLPERPTLKVISLVPSPTASTADTDIVSLSSEEGSSHVRQAQWPETFEVPNFPVDIEIRLRQGNLLYMRDQTYMQVPRDMKHEILEKLAECMYSFKAYPSDDDFNDVASSLVKKHPCLTEPGSSTGWNGWKNSLKFKMGNYRTKLRRAGCTDVLINVGKRGGQDPLRSVKRPKHFEINFLPNYPAGEDECSMESKRLQLVEEMKKCHPSSTLISQNMDSTFSLRRKEIVEIESPVKETLQRWPSLFTERQINAEFVRITSKNLKQDFFTALDQHTARFLKIFETKKGAVGKRLSEFLDQIKLKGTDITANRTAVLRGLPLLLGEETSDFFKATLDCDCDIPQISIGILTVITEGSQDSSQALHLENSHTAIILEGAIVMDNIENLPDAMWLLFGLIYALNLEYPPQLKNTFDFIQRVFLSLGHKSLKPKLQSLKNMLLM</sequence>
<dbReference type="PANTHER" id="PTHR31025">
    <property type="entry name" value="SI:CH211-196P9.1-RELATED"/>
    <property type="match status" value="1"/>
</dbReference>
<protein>
    <submittedName>
        <fullName evidence="1">Sterile alpha motif domain-containing protein 3-like isoform X1</fullName>
    </submittedName>
</protein>
<evidence type="ECO:0000313" key="1">
    <source>
        <dbReference type="RefSeq" id="XP_042580452.1"/>
    </source>
</evidence>